<evidence type="ECO:0000256" key="2">
    <source>
        <dbReference type="ARBA" id="ARBA00022722"/>
    </source>
</evidence>
<evidence type="ECO:0000313" key="10">
    <source>
        <dbReference type="Proteomes" id="UP000549052"/>
    </source>
</evidence>
<dbReference type="EC" id="2.7.7.7" evidence="9"/>
<evidence type="ECO:0000256" key="1">
    <source>
        <dbReference type="ARBA" id="ARBA00001946"/>
    </source>
</evidence>
<comment type="cofactor">
    <cofactor evidence="1">
        <name>Mg(2+)</name>
        <dbReference type="ChEBI" id="CHEBI:18420"/>
    </cofactor>
</comment>
<gene>
    <name evidence="9" type="ORF">FHW16_005381</name>
</gene>
<dbReference type="PANTHER" id="PTHR13058">
    <property type="entry name" value="THREE PRIME REPAIR EXONUCLEASE 1, 2"/>
    <property type="match status" value="1"/>
</dbReference>
<dbReference type="GO" id="GO:0006308">
    <property type="term" value="P:DNA catabolic process"/>
    <property type="evidence" value="ECO:0007669"/>
    <property type="project" value="TreeGrafter"/>
</dbReference>
<dbReference type="Proteomes" id="UP000549052">
    <property type="component" value="Unassembled WGS sequence"/>
</dbReference>
<evidence type="ECO:0000256" key="7">
    <source>
        <dbReference type="ARBA" id="ARBA00025769"/>
    </source>
</evidence>
<accession>A0A839EWE9</accession>
<dbReference type="SMART" id="SM00479">
    <property type="entry name" value="EXOIII"/>
    <property type="match status" value="1"/>
</dbReference>
<evidence type="ECO:0000259" key="8">
    <source>
        <dbReference type="SMART" id="SM00479"/>
    </source>
</evidence>
<dbReference type="SUPFAM" id="SSF53098">
    <property type="entry name" value="Ribonuclease H-like"/>
    <property type="match status" value="1"/>
</dbReference>
<reference evidence="9 10" key="1">
    <citation type="submission" date="2020-07" db="EMBL/GenBank/DDBJ databases">
        <title>Genomic Encyclopedia of Type Strains, Phase IV (KMG-V): Genome sequencing to study the core and pangenomes of soil and plant-associated prokaryotes.</title>
        <authorList>
            <person name="Whitman W."/>
        </authorList>
    </citation>
    <scope>NUCLEOTIDE SEQUENCE [LARGE SCALE GENOMIC DNA]</scope>
    <source>
        <strain evidence="9 10">AN3</strain>
    </source>
</reference>
<name>A0A839EWE9_9HYPH</name>
<dbReference type="RefSeq" id="WP_182552200.1">
    <property type="nucleotide sequence ID" value="NZ_JACGXN010000016.1"/>
</dbReference>
<dbReference type="InterPro" id="IPR012337">
    <property type="entry name" value="RNaseH-like_sf"/>
</dbReference>
<dbReference type="Gene3D" id="3.30.420.10">
    <property type="entry name" value="Ribonuclease H-like superfamily/Ribonuclease H"/>
    <property type="match status" value="1"/>
</dbReference>
<dbReference type="GO" id="GO:0046872">
    <property type="term" value="F:metal ion binding"/>
    <property type="evidence" value="ECO:0007669"/>
    <property type="project" value="UniProtKB-KW"/>
</dbReference>
<proteinExistence type="inferred from homology"/>
<organism evidence="9 10">
    <name type="scientific">Phyllobacterium myrsinacearum</name>
    <dbReference type="NCBI Taxonomy" id="28101"/>
    <lineage>
        <taxon>Bacteria</taxon>
        <taxon>Pseudomonadati</taxon>
        <taxon>Pseudomonadota</taxon>
        <taxon>Alphaproteobacteria</taxon>
        <taxon>Hyphomicrobiales</taxon>
        <taxon>Phyllobacteriaceae</taxon>
        <taxon>Phyllobacterium</taxon>
    </lineage>
</organism>
<evidence type="ECO:0000256" key="5">
    <source>
        <dbReference type="ARBA" id="ARBA00022839"/>
    </source>
</evidence>
<keyword evidence="5" id="KW-0269">Exonuclease</keyword>
<evidence type="ECO:0000313" key="9">
    <source>
        <dbReference type="EMBL" id="MBA8881636.1"/>
    </source>
</evidence>
<dbReference type="InterPro" id="IPR036397">
    <property type="entry name" value="RNaseH_sf"/>
</dbReference>
<keyword evidence="2" id="KW-0540">Nuclease</keyword>
<dbReference type="AlphaFoldDB" id="A0A839EWE9"/>
<dbReference type="InterPro" id="IPR013520">
    <property type="entry name" value="Ribonucl_H"/>
</dbReference>
<dbReference type="PANTHER" id="PTHR13058:SF19">
    <property type="entry name" value="LD40940P"/>
    <property type="match status" value="1"/>
</dbReference>
<evidence type="ECO:0000256" key="3">
    <source>
        <dbReference type="ARBA" id="ARBA00022723"/>
    </source>
</evidence>
<keyword evidence="10" id="KW-1185">Reference proteome</keyword>
<dbReference type="GO" id="GO:0003887">
    <property type="term" value="F:DNA-directed DNA polymerase activity"/>
    <property type="evidence" value="ECO:0007669"/>
    <property type="project" value="UniProtKB-EC"/>
</dbReference>
<dbReference type="Pfam" id="PF00929">
    <property type="entry name" value="RNase_T"/>
    <property type="match status" value="1"/>
</dbReference>
<dbReference type="GO" id="GO:0005737">
    <property type="term" value="C:cytoplasm"/>
    <property type="evidence" value="ECO:0007669"/>
    <property type="project" value="TreeGrafter"/>
</dbReference>
<comment type="caution">
    <text evidence="9">The sequence shown here is derived from an EMBL/GenBank/DDBJ whole genome shotgun (WGS) entry which is preliminary data.</text>
</comment>
<comment type="similarity">
    <text evidence="7">Belongs to the exonuclease superfamily. TREX family.</text>
</comment>
<keyword evidence="4" id="KW-0378">Hydrolase</keyword>
<feature type="domain" description="Exonuclease" evidence="8">
    <location>
        <begin position="3"/>
        <end position="173"/>
    </location>
</feature>
<evidence type="ECO:0000256" key="4">
    <source>
        <dbReference type="ARBA" id="ARBA00022801"/>
    </source>
</evidence>
<keyword evidence="3" id="KW-0479">Metal-binding</keyword>
<keyword evidence="9" id="KW-0808">Transferase</keyword>
<dbReference type="EMBL" id="JACGXN010000016">
    <property type="protein sequence ID" value="MBA8881636.1"/>
    <property type="molecule type" value="Genomic_DNA"/>
</dbReference>
<keyword evidence="9" id="KW-0548">Nucleotidyltransferase</keyword>
<dbReference type="CDD" id="cd06127">
    <property type="entry name" value="DEDDh"/>
    <property type="match status" value="1"/>
</dbReference>
<evidence type="ECO:0000256" key="6">
    <source>
        <dbReference type="ARBA" id="ARBA00022842"/>
    </source>
</evidence>
<dbReference type="GO" id="GO:0003676">
    <property type="term" value="F:nucleic acid binding"/>
    <property type="evidence" value="ECO:0007669"/>
    <property type="project" value="InterPro"/>
</dbReference>
<dbReference type="InterPro" id="IPR040393">
    <property type="entry name" value="TREX1/2"/>
</dbReference>
<dbReference type="GO" id="GO:0008296">
    <property type="term" value="F:3'-5'-DNA exonuclease activity"/>
    <property type="evidence" value="ECO:0007669"/>
    <property type="project" value="TreeGrafter"/>
</dbReference>
<keyword evidence="6" id="KW-0460">Magnesium</keyword>
<sequence length="184" mass="20381">MPIEAGIDIETTGLEKGDHRIIEVYAGLWSNGILKYEFNQRVDPQRSIAADAQRVHGISSADLMGKPTWDAIAPSLIKVVEKADLIVWHNGDWFDGPFLAYECSRVGLVFPKKPTLDTMAAGIWATPDGKKPSLKELAFAMNVPYDTALAHAADYDVKVMMECYFRAKQEGYFQPTDDDVSIAA</sequence>
<protein>
    <submittedName>
        <fullName evidence="9">DNA polymerase-3 subunit epsilon</fullName>
        <ecNumber evidence="9">2.7.7.7</ecNumber>
    </submittedName>
</protein>